<dbReference type="EMBL" id="JBHSDC010000027">
    <property type="protein sequence ID" value="MFC4232879.1"/>
    <property type="molecule type" value="Genomic_DNA"/>
</dbReference>
<evidence type="ECO:0000313" key="1">
    <source>
        <dbReference type="EMBL" id="MFC4232879.1"/>
    </source>
</evidence>
<dbReference type="RefSeq" id="WP_379014906.1">
    <property type="nucleotide sequence ID" value="NZ_JBHSDC010000027.1"/>
</dbReference>
<reference evidence="2" key="1">
    <citation type="journal article" date="2019" name="Int. J. Syst. Evol. Microbiol.">
        <title>The Global Catalogue of Microorganisms (GCM) 10K type strain sequencing project: providing services to taxonomists for standard genome sequencing and annotation.</title>
        <authorList>
            <consortium name="The Broad Institute Genomics Platform"/>
            <consortium name="The Broad Institute Genome Sequencing Center for Infectious Disease"/>
            <person name="Wu L."/>
            <person name="Ma J."/>
        </authorList>
    </citation>
    <scope>NUCLEOTIDE SEQUENCE [LARGE SCALE GENOMIC DNA]</scope>
    <source>
        <strain evidence="2">CECT 8010</strain>
    </source>
</reference>
<organism evidence="1 2">
    <name type="scientific">Parasediminibacterium paludis</name>
    <dbReference type="NCBI Taxonomy" id="908966"/>
    <lineage>
        <taxon>Bacteria</taxon>
        <taxon>Pseudomonadati</taxon>
        <taxon>Bacteroidota</taxon>
        <taxon>Chitinophagia</taxon>
        <taxon>Chitinophagales</taxon>
        <taxon>Chitinophagaceae</taxon>
        <taxon>Parasediminibacterium</taxon>
    </lineage>
</organism>
<sequence>MGHLNDDIIVRLKTISGNSIVAWSITHTLNNNEMNAELIKMLVSQIKDQIHDNPELMQEILSPEDFHFFSNIYY</sequence>
<dbReference type="Proteomes" id="UP001595906">
    <property type="component" value="Unassembled WGS sequence"/>
</dbReference>
<keyword evidence="2" id="KW-1185">Reference proteome</keyword>
<protein>
    <submittedName>
        <fullName evidence="1">Uncharacterized protein</fullName>
    </submittedName>
</protein>
<name>A0ABV8PZ93_9BACT</name>
<proteinExistence type="predicted"/>
<evidence type="ECO:0000313" key="2">
    <source>
        <dbReference type="Proteomes" id="UP001595906"/>
    </source>
</evidence>
<gene>
    <name evidence="1" type="ORF">ACFOW1_13335</name>
</gene>
<accession>A0ABV8PZ93</accession>
<comment type="caution">
    <text evidence="1">The sequence shown here is derived from an EMBL/GenBank/DDBJ whole genome shotgun (WGS) entry which is preliminary data.</text>
</comment>